<dbReference type="InterPro" id="IPR004367">
    <property type="entry name" value="Cyclin_C-dom"/>
</dbReference>
<dbReference type="CDD" id="cd20506">
    <property type="entry name" value="CYCLIN_AtCycA-like_rpt2"/>
    <property type="match status" value="1"/>
</dbReference>
<protein>
    <submittedName>
        <fullName evidence="7">Protein MS5</fullName>
    </submittedName>
</protein>
<keyword evidence="3" id="KW-0195">Cyclin</keyword>
<sequence length="946" mass="109537">MYRVSSKHPNATKEAITTKKIRDNNVRVTRSRAKALGVLMSPSKPAFKQESKLVARPSNKRMASNNSKVCNHKRRAVLKDVTNTLAESIISTQGNVKAWKRGRKETKQIREEGLVDVDAEKSKLAEDLSKIRMVESLDASAPKQKEDGSDVADYLQIVDIDSNVQDPQFCSLYAASIYDRSHVAEFEQRPSTSYMVQVQRDIDPNMRRILIDWLVEVSEEYKLTSDTLYLTVNLIDRFMSHNYIEKQRLQLLGVTCMLIASRFIHAAQASDKVPLIEMEFLANYFAELTLTEYTFLRFLPSLIAASAVFLARWTLDQSNHPWNPTLQHYTRYETSALKNTVLAMEDLQLNTSASTLIAIRTKYNQQKHNSLASAFCIRRLLRMSETRDESPEREQKLQCSSSSVALVKSFEYNPCDDDYIDPVVEEEYERQGFDVDYFRYAWIKPCPLKDENAYTYDVELFGKLGLHCYNLLHKNIGRGMIWEEEANDVYYKGKLPKWLTKYDVLAAAKDEYYVVQESDFLENDLYAEIALYSNWKWHASSLVRSFLPLKIKYVIVQTRKSGEESPHLKLTANNAIFYMSFKGSGDHPSGKHYEYQEILLSKRRRNLQRLGFRRNWGRMNDFAILVGDEPPQRKQKSESPGSSSYTAPIRSFHKVECDSWDDDDYIDPAVEKEYWRQVLESDGFDVDRFALPDGGIYPYIFRDKYDYPYDIALFSRLGLHGYNLQKGTNLRLIAINKYNDEMLGRLFQYYITLEAMDTSNNSLCNFQTCVCQDFTPKDSSFMVQTQLSRLKVPAGPRTTFIGPQRRWKDDAVDNSYKGKLPSWLTEQELSNKGQFYELQESDWQGNEWLHMYAEFALYSKFFAYGNDLRQFLPLEMKKIIVQTQENREASPHMILKANNAIFYISFKGNGDPSGTPMEYQAIVRRTMDGMPGHICLEVDCLAYKSC</sequence>
<comment type="caution">
    <text evidence="7">The sequence shown here is derived from an EMBL/GenBank/DDBJ whole genome shotgun (WGS) entry which is preliminary data.</text>
</comment>
<evidence type="ECO:0000259" key="5">
    <source>
        <dbReference type="SMART" id="SM00385"/>
    </source>
</evidence>
<organism evidence="7 8">
    <name type="scientific">Arabidopsis suecica</name>
    <name type="common">Swedish thale-cress</name>
    <name type="synonym">Cardaminopsis suecica</name>
    <dbReference type="NCBI Taxonomy" id="45249"/>
    <lineage>
        <taxon>Eukaryota</taxon>
        <taxon>Viridiplantae</taxon>
        <taxon>Streptophyta</taxon>
        <taxon>Embryophyta</taxon>
        <taxon>Tracheophyta</taxon>
        <taxon>Spermatophyta</taxon>
        <taxon>Magnoliopsida</taxon>
        <taxon>eudicotyledons</taxon>
        <taxon>Gunneridae</taxon>
        <taxon>Pentapetalae</taxon>
        <taxon>rosids</taxon>
        <taxon>malvids</taxon>
        <taxon>Brassicales</taxon>
        <taxon>Brassicaceae</taxon>
        <taxon>Camelineae</taxon>
        <taxon>Arabidopsis</taxon>
    </lineage>
</organism>
<accession>A0A8T2AFG8</accession>
<dbReference type="Pfam" id="PF02984">
    <property type="entry name" value="Cyclin_C"/>
    <property type="match status" value="1"/>
</dbReference>
<dbReference type="GO" id="GO:0051301">
    <property type="term" value="P:cell division"/>
    <property type="evidence" value="ECO:0007669"/>
    <property type="project" value="UniProtKB-KW"/>
</dbReference>
<feature type="domain" description="Cyclin-like" evidence="5">
    <location>
        <begin position="212"/>
        <end position="279"/>
    </location>
</feature>
<dbReference type="FunFam" id="1.10.472.10:FF:000013">
    <property type="entry name" value="Cyclin A1"/>
    <property type="match status" value="1"/>
</dbReference>
<dbReference type="PROSITE" id="PS00292">
    <property type="entry name" value="CYCLINS"/>
    <property type="match status" value="1"/>
</dbReference>
<feature type="domain" description="Cyclin C-terminal" evidence="6">
    <location>
        <begin position="254"/>
        <end position="374"/>
    </location>
</feature>
<keyword evidence="4" id="KW-0131">Cell cycle</keyword>
<dbReference type="NCBIfam" id="TIGR01572">
    <property type="entry name" value="A_thl_para_3677"/>
    <property type="match status" value="1"/>
</dbReference>
<gene>
    <name evidence="7" type="ORF">ISN44_As09g006590</name>
</gene>
<dbReference type="SMART" id="SM01332">
    <property type="entry name" value="Cyclin_C"/>
    <property type="match status" value="1"/>
</dbReference>
<name>A0A8T2AFG8_ARASU</name>
<evidence type="ECO:0000256" key="1">
    <source>
        <dbReference type="ARBA" id="ARBA00006955"/>
    </source>
</evidence>
<evidence type="ECO:0000256" key="2">
    <source>
        <dbReference type="ARBA" id="ARBA00022618"/>
    </source>
</evidence>
<dbReference type="InterPro" id="IPR006462">
    <property type="entry name" value="MS5"/>
</dbReference>
<keyword evidence="2" id="KW-0132">Cell division</keyword>
<dbReference type="SMART" id="SM00385">
    <property type="entry name" value="CYCLIN"/>
    <property type="match status" value="2"/>
</dbReference>
<proteinExistence type="inferred from homology"/>
<evidence type="ECO:0000256" key="3">
    <source>
        <dbReference type="ARBA" id="ARBA00023127"/>
    </source>
</evidence>
<comment type="similarity">
    <text evidence="1">Belongs to the cyclin family. Cyclin AB subfamily.</text>
</comment>
<dbReference type="OrthoDB" id="5590282at2759"/>
<dbReference type="Proteomes" id="UP000694251">
    <property type="component" value="Chromosome 9"/>
</dbReference>
<dbReference type="Pfam" id="PF04776">
    <property type="entry name" value="protein_MS5"/>
    <property type="match status" value="2"/>
</dbReference>
<evidence type="ECO:0000256" key="4">
    <source>
        <dbReference type="ARBA" id="ARBA00023306"/>
    </source>
</evidence>
<dbReference type="EMBL" id="JAEFBJ010000009">
    <property type="protein sequence ID" value="KAG7572291.1"/>
    <property type="molecule type" value="Genomic_DNA"/>
</dbReference>
<keyword evidence="8" id="KW-1185">Reference proteome</keyword>
<evidence type="ECO:0000313" key="7">
    <source>
        <dbReference type="EMBL" id="KAG7572291.1"/>
    </source>
</evidence>
<dbReference type="InterPro" id="IPR013763">
    <property type="entry name" value="Cyclin-like_dom"/>
</dbReference>
<dbReference type="AlphaFoldDB" id="A0A8T2AFG8"/>
<dbReference type="PANTHER" id="PTHR31260:SF32">
    <property type="match status" value="1"/>
</dbReference>
<evidence type="ECO:0000313" key="8">
    <source>
        <dbReference type="Proteomes" id="UP000694251"/>
    </source>
</evidence>
<dbReference type="PANTHER" id="PTHR31260">
    <property type="entry name" value="CYSTATIN/MONELLIN SUPERFAMILY PROTEIN"/>
    <property type="match status" value="1"/>
</dbReference>
<feature type="domain" description="Cyclin-like" evidence="5">
    <location>
        <begin position="280"/>
        <end position="350"/>
    </location>
</feature>
<dbReference type="InterPro" id="IPR048258">
    <property type="entry name" value="Cyclins_cyclin-box"/>
</dbReference>
<evidence type="ECO:0000259" key="6">
    <source>
        <dbReference type="SMART" id="SM01332"/>
    </source>
</evidence>
<reference evidence="7 8" key="1">
    <citation type="submission" date="2020-12" db="EMBL/GenBank/DDBJ databases">
        <title>Concerted genomic and epigenomic changes stabilize Arabidopsis allopolyploids.</title>
        <authorList>
            <person name="Chen Z."/>
        </authorList>
    </citation>
    <scope>NUCLEOTIDE SEQUENCE [LARGE SCALE GENOMIC DNA]</scope>
    <source>
        <strain evidence="7">As9502</strain>
        <tissue evidence="7">Leaf</tissue>
    </source>
</reference>